<gene>
    <name evidence="4" type="ORF">GCM10009560_60590</name>
</gene>
<dbReference type="Proteomes" id="UP001501578">
    <property type="component" value="Unassembled WGS sequence"/>
</dbReference>
<dbReference type="InterPro" id="IPR016032">
    <property type="entry name" value="Sig_transdc_resp-reg_C-effctor"/>
</dbReference>
<dbReference type="InterPro" id="IPR041664">
    <property type="entry name" value="AAA_16"/>
</dbReference>
<dbReference type="PANTHER" id="PTHR16305:SF35">
    <property type="entry name" value="TRANSCRIPTIONAL ACTIVATOR DOMAIN"/>
    <property type="match status" value="1"/>
</dbReference>
<dbReference type="Gene3D" id="1.10.10.10">
    <property type="entry name" value="Winged helix-like DNA-binding domain superfamily/Winged helix DNA-binding domain"/>
    <property type="match status" value="1"/>
</dbReference>
<dbReference type="EMBL" id="BAAAHQ010000038">
    <property type="protein sequence ID" value="GAA0945511.1"/>
    <property type="molecule type" value="Genomic_DNA"/>
</dbReference>
<accession>A0ABN1QP78</accession>
<dbReference type="PRINTS" id="PR00038">
    <property type="entry name" value="HTHLUXR"/>
</dbReference>
<dbReference type="CDD" id="cd06170">
    <property type="entry name" value="LuxR_C_like"/>
    <property type="match status" value="1"/>
</dbReference>
<name>A0ABN1QP78_9ACTN</name>
<evidence type="ECO:0000256" key="2">
    <source>
        <dbReference type="ARBA" id="ARBA00022840"/>
    </source>
</evidence>
<dbReference type="PANTHER" id="PTHR16305">
    <property type="entry name" value="TESTICULAR SOLUBLE ADENYLYL CYCLASE"/>
    <property type="match status" value="1"/>
</dbReference>
<evidence type="ECO:0000256" key="1">
    <source>
        <dbReference type="ARBA" id="ARBA00022741"/>
    </source>
</evidence>
<reference evidence="4 5" key="1">
    <citation type="journal article" date="2019" name="Int. J. Syst. Evol. Microbiol.">
        <title>The Global Catalogue of Microorganisms (GCM) 10K type strain sequencing project: providing services to taxonomists for standard genome sequencing and annotation.</title>
        <authorList>
            <consortium name="The Broad Institute Genomics Platform"/>
            <consortium name="The Broad Institute Genome Sequencing Center for Infectious Disease"/>
            <person name="Wu L."/>
            <person name="Ma J."/>
        </authorList>
    </citation>
    <scope>NUCLEOTIDE SEQUENCE [LARGE SCALE GENOMIC DNA]</scope>
    <source>
        <strain evidence="4 5">JCM 11136</strain>
    </source>
</reference>
<evidence type="ECO:0000313" key="4">
    <source>
        <dbReference type="EMBL" id="GAA0945511.1"/>
    </source>
</evidence>
<dbReference type="SMART" id="SM00421">
    <property type="entry name" value="HTH_LUXR"/>
    <property type="match status" value="1"/>
</dbReference>
<dbReference type="SUPFAM" id="SSF52540">
    <property type="entry name" value="P-loop containing nucleoside triphosphate hydrolases"/>
    <property type="match status" value="1"/>
</dbReference>
<evidence type="ECO:0000313" key="5">
    <source>
        <dbReference type="Proteomes" id="UP001501578"/>
    </source>
</evidence>
<keyword evidence="5" id="KW-1185">Reference proteome</keyword>
<comment type="caution">
    <text evidence="4">The sequence shown here is derived from an EMBL/GenBank/DDBJ whole genome shotgun (WGS) entry which is preliminary data.</text>
</comment>
<dbReference type="InterPro" id="IPR000792">
    <property type="entry name" value="Tscrpt_reg_LuxR_C"/>
</dbReference>
<protein>
    <submittedName>
        <fullName evidence="4">LuxR family transcriptional regulator</fullName>
    </submittedName>
</protein>
<evidence type="ECO:0000259" key="3">
    <source>
        <dbReference type="PROSITE" id="PS50043"/>
    </source>
</evidence>
<feature type="domain" description="HTH luxR-type" evidence="3">
    <location>
        <begin position="887"/>
        <end position="952"/>
    </location>
</feature>
<sequence length="956" mass="102645">MEMIGREADLAAVTRALSGAGALVLVEGEAGIGKSRLLDECLATPGLRERRVLVAACPPLAEPFPLGAVVEGLRPFHGRLADLRLSPLAGALRPLFPEWAALLPPALEALRDPRETRHRLFRALTELVGALGVEIIAVEDAHWADPATLDWLLTLAASRSRDHALVLTYRPLDVAPGSPLLRLTSRSPAARVSLEPLDVPQTRALVEAMFGAPEVSERFAAFLHEHTGGIPFALEETVRLLRERRDIFRSDSGWRRRLMEELSVPPTVRDSVLERVARLAPQTRAVLRAAAVLAAPAEEALLGAVAGLDEHGTRDGLAGALAGGLMREVERGAFGFRHVLAARAVGDAIPAPERRLLHRRAGRALRDGEHPPVVRLCRHFREAGDVGAWSEYAEASAELALESGDGHTTVATLHELLTTAEHPLERRVRLARRLGEAVTLSAEPLSELGRKVRAALGLALADPELPSAERGELRLRLGRLKLHLGEYEEGLSDLEAAVPELEHRPTLAAQAMLLLATPFNAAWPADRHRAWADAAVRIFAQVRSPAERLVCLNSLAIALLLLGDADGWQVVSDLPEAADSRLERRELARGRLAIGQLATVWGRHTEAARLLDTAAELVEDTGYRRVDGTVAIGRARLAWHQGEWAGLAERVGELAVSESADQGTRLEAALLQGQLDLASGARVRAERRLRRLLASVGPSGHADPFTAPNAALGRLLLDAGDVTGALACTGRAMDVIVGKGVWLWATDPLPVHLDALVATGQVAQARATVSAFAAGLAGRDAPAPAAALLVCRGIVARAAGAEEEAAARFAQAALAWEELPRPYDRWLTAERQGHALLAADRREQALAAWSAAQEGFVALGARWDADRVAHVLRGHGVGVARPWRGGRRGYGDRLSPREREIVARAAQGWTNKRIAEDLSLSPRTVERHLSAAMRKLSVTTRTALVAASAGLLDADS</sequence>
<dbReference type="InterPro" id="IPR036388">
    <property type="entry name" value="WH-like_DNA-bd_sf"/>
</dbReference>
<keyword evidence="2" id="KW-0067">ATP-binding</keyword>
<dbReference type="Pfam" id="PF00196">
    <property type="entry name" value="GerE"/>
    <property type="match status" value="1"/>
</dbReference>
<dbReference type="Pfam" id="PF13191">
    <property type="entry name" value="AAA_16"/>
    <property type="match status" value="1"/>
</dbReference>
<dbReference type="PROSITE" id="PS00622">
    <property type="entry name" value="HTH_LUXR_1"/>
    <property type="match status" value="1"/>
</dbReference>
<proteinExistence type="predicted"/>
<dbReference type="PROSITE" id="PS50043">
    <property type="entry name" value="HTH_LUXR_2"/>
    <property type="match status" value="1"/>
</dbReference>
<dbReference type="SUPFAM" id="SSF46894">
    <property type="entry name" value="C-terminal effector domain of the bipartite response regulators"/>
    <property type="match status" value="1"/>
</dbReference>
<keyword evidence="1" id="KW-0547">Nucleotide-binding</keyword>
<organism evidence="4 5">
    <name type="scientific">Nonomuraea longicatena</name>
    <dbReference type="NCBI Taxonomy" id="83682"/>
    <lineage>
        <taxon>Bacteria</taxon>
        <taxon>Bacillati</taxon>
        <taxon>Actinomycetota</taxon>
        <taxon>Actinomycetes</taxon>
        <taxon>Streptosporangiales</taxon>
        <taxon>Streptosporangiaceae</taxon>
        <taxon>Nonomuraea</taxon>
    </lineage>
</organism>
<dbReference type="InterPro" id="IPR027417">
    <property type="entry name" value="P-loop_NTPase"/>
</dbReference>